<accession>A0A432VZW8</accession>
<organism evidence="2 3">
    <name type="scientific">Aliidiomarina iranensis</name>
    <dbReference type="NCBI Taxonomy" id="1434071"/>
    <lineage>
        <taxon>Bacteria</taxon>
        <taxon>Pseudomonadati</taxon>
        <taxon>Pseudomonadota</taxon>
        <taxon>Gammaproteobacteria</taxon>
        <taxon>Alteromonadales</taxon>
        <taxon>Idiomarinaceae</taxon>
        <taxon>Aliidiomarina</taxon>
    </lineage>
</organism>
<dbReference type="EMBL" id="PIPJ01000002">
    <property type="protein sequence ID" value="RUO22301.1"/>
    <property type="molecule type" value="Genomic_DNA"/>
</dbReference>
<dbReference type="PANTHER" id="PTHR30087">
    <property type="entry name" value="INNER MEMBRANE PROTEIN"/>
    <property type="match status" value="1"/>
</dbReference>
<dbReference type="Pfam" id="PF08349">
    <property type="entry name" value="DUF1722"/>
    <property type="match status" value="1"/>
</dbReference>
<dbReference type="OrthoDB" id="495783at2"/>
<sequence>MLYVGVSACLLGHKVRYDGGHKGYSFCQNELSRYAEYLPLCPEVGIGLSVPRPTIRLTGDIESPRAIVTDTGDDLTAKLAAFADMHVGKLSQLSGYILCAKSPSCGTEGVRLYKANSEENAREGIGIFAARLRTLFPALPIAEDRNLDDPVMRENFVLRLFVYSEWRAITAAIRANERATGNDAEPTRDGLRSFHSRHKYLLFAHDDRLHEQLAHELQKISEFTDEFLDSYILKIMLALAEPATREGHTRVLLKLQGFFKQRINSKDRLELAQLISQYYHGEVSLAAPVTLMNDYLGRYPDQYLASQSYFHPYPGDLNLRCDI</sequence>
<evidence type="ECO:0000313" key="2">
    <source>
        <dbReference type="EMBL" id="RUO22301.1"/>
    </source>
</evidence>
<dbReference type="InterPro" id="IPR013560">
    <property type="entry name" value="DUF1722"/>
</dbReference>
<feature type="domain" description="DUF1722" evidence="1">
    <location>
        <begin position="199"/>
        <end position="314"/>
    </location>
</feature>
<dbReference type="AlphaFoldDB" id="A0A432VZW8"/>
<dbReference type="Proteomes" id="UP000288395">
    <property type="component" value="Unassembled WGS sequence"/>
</dbReference>
<dbReference type="InterPro" id="IPR007553">
    <property type="entry name" value="2-thiour_desulf"/>
</dbReference>
<name>A0A432VZW8_9GAMM</name>
<comment type="caution">
    <text evidence="2">The sequence shown here is derived from an EMBL/GenBank/DDBJ whole genome shotgun (WGS) entry which is preliminary data.</text>
</comment>
<protein>
    <recommendedName>
        <fullName evidence="1">DUF1722 domain-containing protein</fullName>
    </recommendedName>
</protein>
<dbReference type="PANTHER" id="PTHR30087:SF0">
    <property type="entry name" value="INNER MEMBRANE PROTEIN"/>
    <property type="match status" value="1"/>
</dbReference>
<reference evidence="3" key="1">
    <citation type="journal article" date="2018" name="Front. Microbiol.">
        <title>Genome-Based Analysis Reveals the Taxonomy and Diversity of the Family Idiomarinaceae.</title>
        <authorList>
            <person name="Liu Y."/>
            <person name="Lai Q."/>
            <person name="Shao Z."/>
        </authorList>
    </citation>
    <scope>NUCLEOTIDE SEQUENCE [LARGE SCALE GENOMIC DNA]</scope>
    <source>
        <strain evidence="3">GBPy7</strain>
    </source>
</reference>
<evidence type="ECO:0000259" key="1">
    <source>
        <dbReference type="Pfam" id="PF08349"/>
    </source>
</evidence>
<proteinExistence type="predicted"/>
<dbReference type="Pfam" id="PF04463">
    <property type="entry name" value="2-thiour_desulf"/>
    <property type="match status" value="1"/>
</dbReference>
<gene>
    <name evidence="2" type="ORF">CWE08_03690</name>
</gene>
<evidence type="ECO:0000313" key="3">
    <source>
        <dbReference type="Proteomes" id="UP000288395"/>
    </source>
</evidence>
<keyword evidence="3" id="KW-1185">Reference proteome</keyword>